<protein>
    <recommendedName>
        <fullName evidence="1">Metallo-beta-lactamase domain-containing protein</fullName>
    </recommendedName>
</protein>
<dbReference type="OrthoDB" id="2373347at2"/>
<gene>
    <name evidence="2" type="ORF">JN11_01982</name>
</gene>
<dbReference type="RefSeq" id="WP_144912074.1">
    <property type="nucleotide sequence ID" value="NZ_VLLI01000005.1"/>
</dbReference>
<evidence type="ECO:0000259" key="1">
    <source>
        <dbReference type="SMART" id="SM00849"/>
    </source>
</evidence>
<dbReference type="Gene3D" id="3.60.15.10">
    <property type="entry name" value="Ribonuclease Z/Hydroxyacylglutathione hydrolase-like"/>
    <property type="match status" value="1"/>
</dbReference>
<reference evidence="2 3" key="1">
    <citation type="submission" date="2019-07" db="EMBL/GenBank/DDBJ databases">
        <title>Genomic Encyclopedia of Archaeal and Bacterial Type Strains, Phase II (KMG-II): from individual species to whole genera.</title>
        <authorList>
            <person name="Goeker M."/>
        </authorList>
    </citation>
    <scope>NUCLEOTIDE SEQUENCE [LARGE SCALE GENOMIC DNA]</scope>
    <source>
        <strain evidence="2 3">ATCC BAA-1854</strain>
    </source>
</reference>
<keyword evidence="3" id="KW-1185">Reference proteome</keyword>
<dbReference type="SMART" id="SM00849">
    <property type="entry name" value="Lactamase_B"/>
    <property type="match status" value="1"/>
</dbReference>
<dbReference type="EMBL" id="VLLI01000005">
    <property type="protein sequence ID" value="TWJ00726.1"/>
    <property type="molecule type" value="Genomic_DNA"/>
</dbReference>
<dbReference type="InterPro" id="IPR001279">
    <property type="entry name" value="Metallo-B-lactamas"/>
</dbReference>
<dbReference type="AlphaFoldDB" id="A0A562U4H5"/>
<name>A0A562U4H5_9SPHI</name>
<evidence type="ECO:0000313" key="3">
    <source>
        <dbReference type="Proteomes" id="UP000317010"/>
    </source>
</evidence>
<organism evidence="2 3">
    <name type="scientific">Mucilaginibacter frigoritolerans</name>
    <dbReference type="NCBI Taxonomy" id="652788"/>
    <lineage>
        <taxon>Bacteria</taxon>
        <taxon>Pseudomonadati</taxon>
        <taxon>Bacteroidota</taxon>
        <taxon>Sphingobacteriia</taxon>
        <taxon>Sphingobacteriales</taxon>
        <taxon>Sphingobacteriaceae</taxon>
        <taxon>Mucilaginibacter</taxon>
    </lineage>
</organism>
<dbReference type="InterPro" id="IPR036866">
    <property type="entry name" value="RibonucZ/Hydroxyglut_hydro"/>
</dbReference>
<evidence type="ECO:0000313" key="2">
    <source>
        <dbReference type="EMBL" id="TWJ00726.1"/>
    </source>
</evidence>
<dbReference type="Proteomes" id="UP000317010">
    <property type="component" value="Unassembled WGS sequence"/>
</dbReference>
<dbReference type="SUPFAM" id="SSF56281">
    <property type="entry name" value="Metallo-hydrolase/oxidoreductase"/>
    <property type="match status" value="1"/>
</dbReference>
<feature type="domain" description="Metallo-beta-lactamase" evidence="1">
    <location>
        <begin position="74"/>
        <end position="230"/>
    </location>
</feature>
<dbReference type="PANTHER" id="PTHR36839">
    <property type="entry name" value="METALLO-BETA-LACTAMASE FAMILY PROTEIN (AFU_ORTHOLOGUE AFUA_5G12770)"/>
    <property type="match status" value="1"/>
</dbReference>
<accession>A0A562U4H5</accession>
<sequence>MNKALICTTCGTQYPPDKEVPDLCTICNDDRQYIAENGQHWTTMDELKKTYATRVELIAEQIYSLRVQPDFALTNRALLVKSAGGNILWDCIPLPDAETIDFIKANGGLKAIVFSHPHYYSTMNEWASLFNCPVYIHENDREWIKYNNEHIHLWSGQTQQLWDDIRIIHTGGHFPGSCVLHIPALSEKGTILCGDSLYISCSKRHTAVMYSYPNQILLPRNEFATFYQKWDGITFDTMYGAFDNQDLKGNAMQVFEVSMQRYKKSYGL</sequence>
<dbReference type="PANTHER" id="PTHR36839:SF1">
    <property type="entry name" value="METALLO-BETA-LACTAMASE FAMILY PROTEIN (AFU_ORTHOLOGUE AFUA_5G12770)"/>
    <property type="match status" value="1"/>
</dbReference>
<comment type="caution">
    <text evidence="2">The sequence shown here is derived from an EMBL/GenBank/DDBJ whole genome shotgun (WGS) entry which is preliminary data.</text>
</comment>
<proteinExistence type="predicted"/>